<protein>
    <submittedName>
        <fullName evidence="2">Endonuclease</fullName>
    </submittedName>
</protein>
<evidence type="ECO:0000313" key="5">
    <source>
        <dbReference type="Proteomes" id="UP000471152"/>
    </source>
</evidence>
<gene>
    <name evidence="3" type="ORF">G3R41_20655</name>
    <name evidence="2" type="ORF">GCU67_19940</name>
</gene>
<dbReference type="Proteomes" id="UP000468828">
    <property type="component" value="Unassembled WGS sequence"/>
</dbReference>
<dbReference type="Proteomes" id="UP000471152">
    <property type="component" value="Unassembled WGS sequence"/>
</dbReference>
<dbReference type="AlphaFoldDB" id="A0A6P0F0J3"/>
<dbReference type="SUPFAM" id="SSF56219">
    <property type="entry name" value="DNase I-like"/>
    <property type="match status" value="1"/>
</dbReference>
<dbReference type="EMBL" id="JAAGWB010000067">
    <property type="protein sequence ID" value="NEN53319.1"/>
    <property type="molecule type" value="Genomic_DNA"/>
</dbReference>
<dbReference type="Gene3D" id="3.60.10.10">
    <property type="entry name" value="Endonuclease/exonuclease/phosphatase"/>
    <property type="match status" value="1"/>
</dbReference>
<name>A0A6P0F0J3_9ACTN</name>
<comment type="caution">
    <text evidence="2">The sequence shown here is derived from an EMBL/GenBank/DDBJ whole genome shotgun (WGS) entry which is preliminary data.</text>
</comment>
<dbReference type="PANTHER" id="PTHR14859:SF0">
    <property type="entry name" value="ENDONUCLEASE_EXONUCLEASE_PHOSPHATASE FAMILY PROTEIN, EXPRESSED"/>
    <property type="match status" value="1"/>
</dbReference>
<dbReference type="InterPro" id="IPR051916">
    <property type="entry name" value="GPI-anchor_lipid_remodeler"/>
</dbReference>
<dbReference type="InterPro" id="IPR036691">
    <property type="entry name" value="Endo/exonu/phosph_ase_sf"/>
</dbReference>
<accession>A0A6P0F0J3</accession>
<dbReference type="GO" id="GO:0016020">
    <property type="term" value="C:membrane"/>
    <property type="evidence" value="ECO:0007669"/>
    <property type="project" value="GOC"/>
</dbReference>
<dbReference type="EMBL" id="JAAGWH010000064">
    <property type="protein sequence ID" value="NEK96419.1"/>
    <property type="molecule type" value="Genomic_DNA"/>
</dbReference>
<reference evidence="2 4" key="1">
    <citation type="submission" date="2020-01" db="EMBL/GenBank/DDBJ databases">
        <title>the WGS Modestobacter muralis CPCC 204518.</title>
        <authorList>
            <person name="Jiang Z."/>
        </authorList>
    </citation>
    <scope>NUCLEOTIDE SEQUENCE [LARGE SCALE GENOMIC DNA]</scope>
    <source>
        <strain evidence="2 4">DSM 100205</strain>
    </source>
</reference>
<keyword evidence="2" id="KW-0378">Hydrolase</keyword>
<dbReference type="GO" id="GO:0004519">
    <property type="term" value="F:endonuclease activity"/>
    <property type="evidence" value="ECO:0007669"/>
    <property type="project" value="UniProtKB-KW"/>
</dbReference>
<evidence type="ECO:0000313" key="3">
    <source>
        <dbReference type="EMBL" id="NEN53319.1"/>
    </source>
</evidence>
<feature type="domain" description="Endonuclease/exonuclease/phosphatase" evidence="1">
    <location>
        <begin position="7"/>
        <end position="235"/>
    </location>
</feature>
<keyword evidence="2" id="KW-0540">Nuclease</keyword>
<organism evidence="2 4">
    <name type="scientific">Modestobacter muralis</name>
    <dbReference type="NCBI Taxonomy" id="1608614"/>
    <lineage>
        <taxon>Bacteria</taxon>
        <taxon>Bacillati</taxon>
        <taxon>Actinomycetota</taxon>
        <taxon>Actinomycetes</taxon>
        <taxon>Geodermatophilales</taxon>
        <taxon>Geodermatophilaceae</taxon>
        <taxon>Modestobacter</taxon>
    </lineage>
</organism>
<keyword evidence="4" id="KW-1185">Reference proteome</keyword>
<dbReference type="InterPro" id="IPR005135">
    <property type="entry name" value="Endo/exonuclease/phosphatase"/>
</dbReference>
<sequence length="267" mass="28449">MELRVGTLNLASARDSGGRSLDAAGLRAALAGVDVDVLAVQEVDVAQPRSHGVDQPAEVAAALGTTDWRFAAAVAGTPDPFRSWTPVDPPVLRGSWEEPTGPLYGIALFSRLPVRRWSVQALGAGRARLPIRAPDPRTGESRTWWFPDEPRLAVAAELDGVTVISTHLSFAPHTASRQLLRLRRWSRTLPGPVLLAGDLNLIGPLPATLARAQRLASAPTYPAPAPRVQFDHVLALDPVQAGPAEVRAMEFGDHRLVVVPVTVPGSA</sequence>
<dbReference type="GO" id="GO:0006506">
    <property type="term" value="P:GPI anchor biosynthetic process"/>
    <property type="evidence" value="ECO:0007669"/>
    <property type="project" value="TreeGrafter"/>
</dbReference>
<reference evidence="3 5" key="2">
    <citation type="submission" date="2020-02" db="EMBL/GenBank/DDBJ databases">
        <title>The WGS of Modestobacter muralis DSM 100205.</title>
        <authorList>
            <person name="Jiang Z."/>
        </authorList>
    </citation>
    <scope>NUCLEOTIDE SEQUENCE [LARGE SCALE GENOMIC DNA]</scope>
    <source>
        <strain evidence="3 5">DSM 100205</strain>
    </source>
</reference>
<evidence type="ECO:0000313" key="2">
    <source>
        <dbReference type="EMBL" id="NEK96419.1"/>
    </source>
</evidence>
<keyword evidence="2" id="KW-0255">Endonuclease</keyword>
<evidence type="ECO:0000313" key="4">
    <source>
        <dbReference type="Proteomes" id="UP000468828"/>
    </source>
</evidence>
<dbReference type="Pfam" id="PF03372">
    <property type="entry name" value="Exo_endo_phos"/>
    <property type="match status" value="1"/>
</dbReference>
<dbReference type="PANTHER" id="PTHR14859">
    <property type="entry name" value="CALCOFLUOR WHITE HYPERSENSITIVE PROTEIN PRECURSOR"/>
    <property type="match status" value="1"/>
</dbReference>
<evidence type="ECO:0000259" key="1">
    <source>
        <dbReference type="Pfam" id="PF03372"/>
    </source>
</evidence>
<dbReference type="RefSeq" id="WP_163613116.1">
    <property type="nucleotide sequence ID" value="NZ_JAAGWB010000067.1"/>
</dbReference>
<proteinExistence type="predicted"/>